<reference evidence="2" key="2">
    <citation type="submission" date="2013-10" db="EMBL/GenBank/DDBJ databases">
        <authorList>
            <person name="Aslett M."/>
        </authorList>
    </citation>
    <scope>NUCLEOTIDE SEQUENCE [LARGE SCALE GENOMIC DNA]</scope>
    <source>
        <strain evidence="2">Houghton</strain>
    </source>
</reference>
<dbReference type="GeneID" id="25477837"/>
<name>U6N2V0_9EIME</name>
<feature type="region of interest" description="Disordered" evidence="1">
    <location>
        <begin position="24"/>
        <end position="43"/>
    </location>
</feature>
<feature type="compositionally biased region" description="Polar residues" evidence="1">
    <location>
        <begin position="216"/>
        <end position="242"/>
    </location>
</feature>
<dbReference type="Proteomes" id="UP000030754">
    <property type="component" value="Unassembled WGS sequence"/>
</dbReference>
<evidence type="ECO:0000313" key="3">
    <source>
        <dbReference type="Proteomes" id="UP000030754"/>
    </source>
</evidence>
<dbReference type="RefSeq" id="XP_013438090.1">
    <property type="nucleotide sequence ID" value="XM_013582636.1"/>
</dbReference>
<gene>
    <name evidence="2" type="ORF">ENH_00077070</name>
</gene>
<dbReference type="GO" id="GO:0005737">
    <property type="term" value="C:cytoplasm"/>
    <property type="evidence" value="ECO:0007669"/>
    <property type="project" value="TreeGrafter"/>
</dbReference>
<evidence type="ECO:0000313" key="2">
    <source>
        <dbReference type="EMBL" id="CDJ69624.1"/>
    </source>
</evidence>
<dbReference type="PANTHER" id="PTHR22996">
    <property type="entry name" value="MAHOGUNIN"/>
    <property type="match status" value="1"/>
</dbReference>
<dbReference type="GO" id="GO:0061630">
    <property type="term" value="F:ubiquitin protein ligase activity"/>
    <property type="evidence" value="ECO:0007669"/>
    <property type="project" value="UniProtKB-EC"/>
</dbReference>
<keyword evidence="3" id="KW-1185">Reference proteome</keyword>
<dbReference type="Gene3D" id="3.30.40.10">
    <property type="entry name" value="Zinc/RING finger domain, C3HC4 (zinc finger)"/>
    <property type="match status" value="1"/>
</dbReference>
<dbReference type="Pfam" id="PF13920">
    <property type="entry name" value="zf-C3HC4_3"/>
    <property type="match status" value="1"/>
</dbReference>
<dbReference type="AlphaFoldDB" id="U6N2V0"/>
<dbReference type="PANTHER" id="PTHR22996:SF0">
    <property type="entry name" value="RE60872P-RELATED"/>
    <property type="match status" value="1"/>
</dbReference>
<sequence length="450" mass="46798">MGLAHSRTSRQGSFSIRPQQVVSLARGGPTGGMTGPESQQPPLPQLSVQKTFIVRNPVNLIKSSLAASIQDSRVCVSFRFDSLCPLDVSLFFFPRQPDPQYSNEPPCMFASPPRRFGAGLQQLYEAAPQESPLASDCLEFLRAKGPAQQQEEDCDLLIRLRAVSPEETAEAAAAAPAAAAAAAATEGGLRATAVAAAAAEGVRQQLTSVAFVLQESPHSSTSPKSQQQGPDETESPSRSSSITAAAAAAAAVAAAHDPVATMWRLCVLKQRVELGSRSFEVQEIFGIDGGPGFGRRRQATTELTNGAAAAAAGDAAATAAPTRLSSGEENLSGRECVICLAEERTTAVLPCRHMCLCSESFGLCCRYQWAMEKPRFTLPRGAAATASEAVMASAAAALAAAEVAAAAAAAALAAASAAAARAPAAQHHLRVSMAKQQQLLLQQLLLLPLL</sequence>
<protein>
    <submittedName>
        <fullName evidence="2">Zinc finger (C3HC4 RING finger) protein, putative</fullName>
    </submittedName>
</protein>
<feature type="region of interest" description="Disordered" evidence="1">
    <location>
        <begin position="214"/>
        <end position="242"/>
    </location>
</feature>
<dbReference type="OrthoDB" id="10261999at2759"/>
<dbReference type="InterPro" id="IPR045194">
    <property type="entry name" value="MGRN1/RNF157-like"/>
</dbReference>
<dbReference type="GO" id="GO:0016567">
    <property type="term" value="P:protein ubiquitination"/>
    <property type="evidence" value="ECO:0007669"/>
    <property type="project" value="TreeGrafter"/>
</dbReference>
<accession>U6N2V0</accession>
<organism evidence="2 3">
    <name type="scientific">Eimeria necatrix</name>
    <dbReference type="NCBI Taxonomy" id="51315"/>
    <lineage>
        <taxon>Eukaryota</taxon>
        <taxon>Sar</taxon>
        <taxon>Alveolata</taxon>
        <taxon>Apicomplexa</taxon>
        <taxon>Conoidasida</taxon>
        <taxon>Coccidia</taxon>
        <taxon>Eucoccidiorida</taxon>
        <taxon>Eimeriorina</taxon>
        <taxon>Eimeriidae</taxon>
        <taxon>Eimeria</taxon>
    </lineage>
</organism>
<reference evidence="2" key="1">
    <citation type="submission" date="2013-10" db="EMBL/GenBank/DDBJ databases">
        <title>Genomic analysis of the causative agents of coccidiosis in chickens.</title>
        <authorList>
            <person name="Reid A.J."/>
            <person name="Blake D."/>
            <person name="Billington K."/>
            <person name="Browne H."/>
            <person name="Dunn M."/>
            <person name="Hung S."/>
            <person name="Kawahara F."/>
            <person name="Miranda-Saavedra D."/>
            <person name="Mourier T."/>
            <person name="Nagra H."/>
            <person name="Otto T.D."/>
            <person name="Rawlings N."/>
            <person name="Sanchez A."/>
            <person name="Sanders M."/>
            <person name="Subramaniam C."/>
            <person name="Tay Y."/>
            <person name="Dear P."/>
            <person name="Doerig C."/>
            <person name="Gruber A."/>
            <person name="Parkinson J."/>
            <person name="Shirley M."/>
            <person name="Wan K.L."/>
            <person name="Berriman M."/>
            <person name="Tomley F."/>
            <person name="Pain A."/>
        </authorList>
    </citation>
    <scope>NUCLEOTIDE SEQUENCE [LARGE SCALE GENOMIC DNA]</scope>
    <source>
        <strain evidence="2">Houghton</strain>
    </source>
</reference>
<dbReference type="EMBL" id="HG725758">
    <property type="protein sequence ID" value="CDJ69624.1"/>
    <property type="molecule type" value="Genomic_DNA"/>
</dbReference>
<proteinExistence type="predicted"/>
<evidence type="ECO:0000256" key="1">
    <source>
        <dbReference type="SAM" id="MobiDB-lite"/>
    </source>
</evidence>
<dbReference type="InterPro" id="IPR013083">
    <property type="entry name" value="Znf_RING/FYVE/PHD"/>
</dbReference>
<dbReference type="VEuPathDB" id="ToxoDB:ENH_00077070"/>
<dbReference type="GO" id="GO:0008270">
    <property type="term" value="F:zinc ion binding"/>
    <property type="evidence" value="ECO:0007669"/>
    <property type="project" value="UniProtKB-KW"/>
</dbReference>